<dbReference type="Gene3D" id="3.40.50.720">
    <property type="entry name" value="NAD(P)-binding Rossmann-like Domain"/>
    <property type="match status" value="1"/>
</dbReference>
<organism evidence="2 3">
    <name type="scientific">Companilactobacillus kimchiensis</name>
    <dbReference type="NCBI Taxonomy" id="993692"/>
    <lineage>
        <taxon>Bacteria</taxon>
        <taxon>Bacillati</taxon>
        <taxon>Bacillota</taxon>
        <taxon>Bacilli</taxon>
        <taxon>Lactobacillales</taxon>
        <taxon>Lactobacillaceae</taxon>
        <taxon>Companilactobacillus</taxon>
    </lineage>
</organism>
<accession>A0A0R2LFA6</accession>
<proteinExistence type="predicted"/>
<dbReference type="PANTHER" id="PTHR47129:SF1">
    <property type="entry name" value="NMRA-LIKE DOMAIN-CONTAINING PROTEIN"/>
    <property type="match status" value="1"/>
</dbReference>
<dbReference type="Gene3D" id="3.90.25.10">
    <property type="entry name" value="UDP-galactose 4-epimerase, domain 1"/>
    <property type="match status" value="1"/>
</dbReference>
<dbReference type="InterPro" id="IPR052718">
    <property type="entry name" value="NmrA-type_oxidoreductase"/>
</dbReference>
<comment type="caution">
    <text evidence="2">The sequence shown here is derived from an EMBL/GenBank/DDBJ whole genome shotgun (WGS) entry which is preliminary data.</text>
</comment>
<evidence type="ECO:0000313" key="3">
    <source>
        <dbReference type="Proteomes" id="UP000051006"/>
    </source>
</evidence>
<dbReference type="OrthoDB" id="152510at2"/>
<dbReference type="SUPFAM" id="SSF51735">
    <property type="entry name" value="NAD(P)-binding Rossmann-fold domains"/>
    <property type="match status" value="1"/>
</dbReference>
<dbReference type="Proteomes" id="UP000051006">
    <property type="component" value="Unassembled WGS sequence"/>
</dbReference>
<dbReference type="PATRIC" id="fig|993692.3.peg.1035"/>
<name>A0A0R2LFA6_9LACO</name>
<reference evidence="2 3" key="1">
    <citation type="journal article" date="2015" name="Genome Announc.">
        <title>Expanding the biotechnology potential of lactobacilli through comparative genomics of 213 strains and associated genera.</title>
        <authorList>
            <person name="Sun Z."/>
            <person name="Harris H.M."/>
            <person name="McCann A."/>
            <person name="Guo C."/>
            <person name="Argimon S."/>
            <person name="Zhang W."/>
            <person name="Yang X."/>
            <person name="Jeffery I.B."/>
            <person name="Cooney J.C."/>
            <person name="Kagawa T.F."/>
            <person name="Liu W."/>
            <person name="Song Y."/>
            <person name="Salvetti E."/>
            <person name="Wrobel A."/>
            <person name="Rasinkangas P."/>
            <person name="Parkhill J."/>
            <person name="Rea M.C."/>
            <person name="O'Sullivan O."/>
            <person name="Ritari J."/>
            <person name="Douillard F.P."/>
            <person name="Paul Ross R."/>
            <person name="Yang R."/>
            <person name="Briner A.E."/>
            <person name="Felis G.E."/>
            <person name="de Vos W.M."/>
            <person name="Barrangou R."/>
            <person name="Klaenhammer T.R."/>
            <person name="Caufield P.W."/>
            <person name="Cui Y."/>
            <person name="Zhang H."/>
            <person name="O'Toole P.W."/>
        </authorList>
    </citation>
    <scope>NUCLEOTIDE SEQUENCE [LARGE SCALE GENOMIC DNA]</scope>
    <source>
        <strain evidence="2 3">DSM 24716</strain>
    </source>
</reference>
<evidence type="ECO:0000259" key="1">
    <source>
        <dbReference type="Pfam" id="PF13460"/>
    </source>
</evidence>
<evidence type="ECO:0000313" key="2">
    <source>
        <dbReference type="EMBL" id="KRO00584.1"/>
    </source>
</evidence>
<dbReference type="RefSeq" id="WP_057879849.1">
    <property type="nucleotide sequence ID" value="NZ_JQCF01000002.1"/>
</dbReference>
<dbReference type="InterPro" id="IPR016040">
    <property type="entry name" value="NAD(P)-bd_dom"/>
</dbReference>
<dbReference type="Pfam" id="PF13460">
    <property type="entry name" value="NAD_binding_10"/>
    <property type="match status" value="1"/>
</dbReference>
<keyword evidence="3" id="KW-1185">Reference proteome</keyword>
<dbReference type="EMBL" id="JQCF01000002">
    <property type="protein sequence ID" value="KRO00584.1"/>
    <property type="molecule type" value="Genomic_DNA"/>
</dbReference>
<dbReference type="PANTHER" id="PTHR47129">
    <property type="entry name" value="QUINONE OXIDOREDUCTASE 2"/>
    <property type="match status" value="1"/>
</dbReference>
<dbReference type="AlphaFoldDB" id="A0A0R2LFA6"/>
<dbReference type="STRING" id="993692.IV57_GL001021"/>
<feature type="domain" description="NAD(P)-binding" evidence="1">
    <location>
        <begin position="7"/>
        <end position="139"/>
    </location>
</feature>
<protein>
    <submittedName>
        <fullName evidence="2">YtfG protein</fullName>
    </submittedName>
</protein>
<sequence>MNIMVTGANGGYGSQAIDYLQRFAPEANIYGLVRSEGKGVELKEKGINVRIGDYSDVDSMVKALKGIDRLLFVSSPIPGIQKNVVDAAKINNVQYIAYTSIFQPEHSKFGLEINHKQTEKWINESGIPHTFLRNSWYMEINQALFDYAKETQTFPYFSKNGQLSFALKREYAEAGAQVISNGNYGEIINLAGDPKTYSQLALATQTALNEKLDIKETSMNDFIHYMDQANIPTKLSMITEGYQEYTSKGNNGESQADSSEFEKVLGHPLTNLPVAIQELLNIK</sequence>
<dbReference type="InterPro" id="IPR036291">
    <property type="entry name" value="NAD(P)-bd_dom_sf"/>
</dbReference>
<gene>
    <name evidence="2" type="ORF">IV57_GL001021</name>
</gene>